<keyword evidence="1" id="KW-1133">Transmembrane helix</keyword>
<evidence type="ECO:0000313" key="2">
    <source>
        <dbReference type="EMBL" id="EJW02730.1"/>
    </source>
</evidence>
<proteinExistence type="predicted"/>
<name>J9DJE0_EDHAE</name>
<feature type="transmembrane region" description="Helical" evidence="1">
    <location>
        <begin position="51"/>
        <end position="76"/>
    </location>
</feature>
<dbReference type="InParanoid" id="J9DJE0"/>
<gene>
    <name evidence="2" type="ORF">EDEG_02869</name>
</gene>
<dbReference type="EMBL" id="AFBI03000058">
    <property type="protein sequence ID" value="EJW02730.1"/>
    <property type="molecule type" value="Genomic_DNA"/>
</dbReference>
<dbReference type="AlphaFoldDB" id="J9DJE0"/>
<evidence type="ECO:0000313" key="3">
    <source>
        <dbReference type="Proteomes" id="UP000003163"/>
    </source>
</evidence>
<reference evidence="3" key="2">
    <citation type="submission" date="2015-07" db="EMBL/GenBank/DDBJ databases">
        <title>Contrasting host-pathogen interactions and genome evolution in two generalist and specialist microsporidian pathogens of mosquitoes.</title>
        <authorList>
            <consortium name="The Broad Institute Genomics Platform"/>
            <consortium name="The Broad Institute Genome Sequencing Center for Infectious Disease"/>
            <person name="Cuomo C.A."/>
            <person name="Sanscrainte N.D."/>
            <person name="Goldberg J.M."/>
            <person name="Heiman D."/>
            <person name="Young S."/>
            <person name="Zeng Q."/>
            <person name="Becnel J.J."/>
            <person name="Birren B.W."/>
        </authorList>
    </citation>
    <scope>NUCLEOTIDE SEQUENCE [LARGE SCALE GENOMIC DNA]</scope>
    <source>
        <strain evidence="3">USNM 41457</strain>
    </source>
</reference>
<keyword evidence="3" id="KW-1185">Reference proteome</keyword>
<dbReference type="VEuPathDB" id="MicrosporidiaDB:EDEG_02869"/>
<keyword evidence="1" id="KW-0472">Membrane</keyword>
<protein>
    <submittedName>
        <fullName evidence="2">Uncharacterized protein</fullName>
    </submittedName>
</protein>
<dbReference type="Proteomes" id="UP000003163">
    <property type="component" value="Unassembled WGS sequence"/>
</dbReference>
<accession>J9DJE0</accession>
<dbReference type="HOGENOM" id="CLU_2263696_0_0_1"/>
<evidence type="ECO:0000256" key="1">
    <source>
        <dbReference type="SAM" id="Phobius"/>
    </source>
</evidence>
<sequence>MVYVVLVAKKKYNTFFTYFIYLIEIVYYEFYNNNITCIYYEKTSYNHFSLFFRNLLYFIVFFHVFLNMIFTIFCLLNKFSIQNFYKMAIEYPNTSLSNNVKKK</sequence>
<feature type="transmembrane region" description="Helical" evidence="1">
    <location>
        <begin position="12"/>
        <end position="31"/>
    </location>
</feature>
<organism evidence="2 3">
    <name type="scientific">Edhazardia aedis (strain USNM 41457)</name>
    <name type="common">Microsporidian parasite</name>
    <dbReference type="NCBI Taxonomy" id="1003232"/>
    <lineage>
        <taxon>Eukaryota</taxon>
        <taxon>Fungi</taxon>
        <taxon>Fungi incertae sedis</taxon>
        <taxon>Microsporidia</taxon>
        <taxon>Edhazardia</taxon>
    </lineage>
</organism>
<comment type="caution">
    <text evidence="2">The sequence shown here is derived from an EMBL/GenBank/DDBJ whole genome shotgun (WGS) entry which is preliminary data.</text>
</comment>
<reference evidence="2 3" key="1">
    <citation type="submission" date="2011-08" db="EMBL/GenBank/DDBJ databases">
        <authorList>
            <person name="Liu Z.J."/>
            <person name="Shi F.L."/>
            <person name="Lu J.Q."/>
            <person name="Li M."/>
            <person name="Wang Z.L."/>
        </authorList>
    </citation>
    <scope>NUCLEOTIDE SEQUENCE [LARGE SCALE GENOMIC DNA]</scope>
    <source>
        <strain evidence="2 3">USNM 41457</strain>
    </source>
</reference>
<keyword evidence="1" id="KW-0812">Transmembrane</keyword>